<evidence type="ECO:0000256" key="2">
    <source>
        <dbReference type="SAM" id="MobiDB-lite"/>
    </source>
</evidence>
<dbReference type="SUPFAM" id="SSF57997">
    <property type="entry name" value="Tropomyosin"/>
    <property type="match status" value="1"/>
</dbReference>
<feature type="compositionally biased region" description="Basic and acidic residues" evidence="2">
    <location>
        <begin position="21"/>
        <end position="34"/>
    </location>
</feature>
<dbReference type="KEGG" id="gtt:GUITHDRAFT_110387"/>
<keyword evidence="6" id="KW-1185">Reference proteome</keyword>
<dbReference type="RefSeq" id="XP_005830562.1">
    <property type="nucleotide sequence ID" value="XM_005830505.1"/>
</dbReference>
<feature type="compositionally biased region" description="Polar residues" evidence="2">
    <location>
        <begin position="630"/>
        <end position="639"/>
    </location>
</feature>
<protein>
    <recommendedName>
        <fullName evidence="3">PDZ domain-containing protein</fullName>
    </recommendedName>
</protein>
<dbReference type="PANTHER" id="PTHR23159:SF31">
    <property type="entry name" value="CENTROSOME-ASSOCIATED PROTEIN CEP250 ISOFORM X1"/>
    <property type="match status" value="1"/>
</dbReference>
<dbReference type="STRING" id="905079.L1J5F8"/>
<dbReference type="InterPro" id="IPR036034">
    <property type="entry name" value="PDZ_sf"/>
</dbReference>
<sequence length="1145" mass="130615">MSGAEPTGVLASFRSIRKIWEERDSKKDGTKEAVTKTNPQLPPPSPSSKSHQDPSADPFHLYGFSLQEEAGSGSTNIQIKKVARGGMADLAGVIFPGDKVLEVNGIDVRDWPLDKVSMAISLDPSQLKTDLQVYPLMSEERCGLLLRLSLQRIGFEDCIKVELDGRPKGKAAGEQQGAVESDPPRNQGMPHEETMTANNLSEREQPMDDDENSEDRTSTIRNYKTRIQELSYELEEAHVSTAQHSKKLEELFRLSSQKDETIKELKDTVRSLHLKLEQASTNVLPDSEQTAYKSEDNAKIAELMSENNKLRQELERLSLHDRQVDDLPEVREYKLQLIEKSAKLQELESECASLKRNNVIQAVELQELHDHISGMEKQTQALQNQLFPPLPPLGIIQEVPFDDLLEEDDKLRAMILADEALGKAQQEITMLKQNENQRKELEYLYMIAQDEISQLRNEMQLYQSSQHRSEPSEALIHELQTLRMQNSALTEEMNTAKEQISYLEDQASEIERLKASNLTLEYSKRKLEELLEIGQQNYDMYASSRRAKKMIGQGVHDIKELESVMQEIAEVEGMLVALIQEKLSPADEANLGESEEALQRQDVQPCLSLCSDRLKKLVESLKHKVEASWTPGSDQSSPSERGPHGAAPPVKHHPIESALEIEQLLVQIHDLHMENDRIKTLLEQKSQAYVESQSSYSSCSLPPLLTWDVCRLAAAQNHLQAVMAKYEGSNPSSPLVLSPQSPSDALYMPQELQERFTKFDRQVKELKKQLEAERARRIQLEESSAANASEPSAATEYSARMFESVVFEKRVLTEELDELREEKRFLERCLTDARIEAGRLETENKELSQGLHDCQMSLAKMEGKWKAAQSRITSLEKEIQMKNTEVFSVTEEVKRMRQNVIQNDSQAELENKTLRDELKFYKEENVTLKNEIQECNQKLADHRKEIEQWYTNFDDNYNKCKDDLKEKEEELSRVAKEINELKEAINAKEAAMGQKEHKMGILADQLKTQKERTLKAEARASQAEEQLASIFSEQSNDFRSMDELSSRYKELKEHSLELQAELSSKQIELAVTIEKKDSAISSLQTMKSKLDKSMEQIEVLNNYIRSIHGNMELVNVPPHHLHENTMPNNLATWSPEPATRRTTMM</sequence>
<dbReference type="EMBL" id="JH993009">
    <property type="protein sequence ID" value="EKX43582.1"/>
    <property type="molecule type" value="Genomic_DNA"/>
</dbReference>
<dbReference type="SUPFAM" id="SSF50156">
    <property type="entry name" value="PDZ domain-like"/>
    <property type="match status" value="1"/>
</dbReference>
<feature type="coiled-coil region" evidence="1">
    <location>
        <begin position="262"/>
        <end position="385"/>
    </location>
</feature>
<gene>
    <name evidence="4" type="ORF">GUITHDRAFT_110387</name>
</gene>
<dbReference type="InterPro" id="IPR001478">
    <property type="entry name" value="PDZ"/>
</dbReference>
<feature type="region of interest" description="Disordered" evidence="2">
    <location>
        <begin position="1125"/>
        <end position="1145"/>
    </location>
</feature>
<dbReference type="Gene3D" id="2.30.42.10">
    <property type="match status" value="1"/>
</dbReference>
<evidence type="ECO:0000256" key="1">
    <source>
        <dbReference type="SAM" id="Coils"/>
    </source>
</evidence>
<feature type="region of interest" description="Disordered" evidence="2">
    <location>
        <begin position="167"/>
        <end position="217"/>
    </location>
</feature>
<dbReference type="PANTHER" id="PTHR23159">
    <property type="entry name" value="CENTROSOMAL PROTEIN 2"/>
    <property type="match status" value="1"/>
</dbReference>
<dbReference type="Proteomes" id="UP000011087">
    <property type="component" value="Unassembled WGS sequence"/>
</dbReference>
<evidence type="ECO:0000313" key="6">
    <source>
        <dbReference type="Proteomes" id="UP000011087"/>
    </source>
</evidence>
<dbReference type="Pfam" id="PF00595">
    <property type="entry name" value="PDZ"/>
    <property type="match status" value="1"/>
</dbReference>
<evidence type="ECO:0000313" key="4">
    <source>
        <dbReference type="EMBL" id="EKX43582.1"/>
    </source>
</evidence>
<feature type="region of interest" description="Disordered" evidence="2">
    <location>
        <begin position="625"/>
        <end position="651"/>
    </location>
</feature>
<reference evidence="5" key="3">
    <citation type="submission" date="2015-06" db="UniProtKB">
        <authorList>
            <consortium name="EnsemblProtists"/>
        </authorList>
    </citation>
    <scope>IDENTIFICATION</scope>
</reference>
<evidence type="ECO:0000313" key="5">
    <source>
        <dbReference type="EnsemblProtists" id="EKX43582"/>
    </source>
</evidence>
<keyword evidence="1" id="KW-0175">Coiled coil</keyword>
<proteinExistence type="predicted"/>
<name>L1J5F8_GUITC</name>
<reference evidence="6" key="2">
    <citation type="submission" date="2012-11" db="EMBL/GenBank/DDBJ databases">
        <authorList>
            <person name="Kuo A."/>
            <person name="Curtis B.A."/>
            <person name="Tanifuji G."/>
            <person name="Burki F."/>
            <person name="Gruber A."/>
            <person name="Irimia M."/>
            <person name="Maruyama S."/>
            <person name="Arias M.C."/>
            <person name="Ball S.G."/>
            <person name="Gile G.H."/>
            <person name="Hirakawa Y."/>
            <person name="Hopkins J.F."/>
            <person name="Rensing S.A."/>
            <person name="Schmutz J."/>
            <person name="Symeonidi A."/>
            <person name="Elias M."/>
            <person name="Eveleigh R.J."/>
            <person name="Herman E.K."/>
            <person name="Klute M.J."/>
            <person name="Nakayama T."/>
            <person name="Obornik M."/>
            <person name="Reyes-Prieto A."/>
            <person name="Armbrust E.V."/>
            <person name="Aves S.J."/>
            <person name="Beiko R.G."/>
            <person name="Coutinho P."/>
            <person name="Dacks J.B."/>
            <person name="Durnford D.G."/>
            <person name="Fast N.M."/>
            <person name="Green B.R."/>
            <person name="Grisdale C."/>
            <person name="Hempe F."/>
            <person name="Henrissat B."/>
            <person name="Hoppner M.P."/>
            <person name="Ishida K.-I."/>
            <person name="Kim E."/>
            <person name="Koreny L."/>
            <person name="Kroth P.G."/>
            <person name="Liu Y."/>
            <person name="Malik S.-B."/>
            <person name="Maier U.G."/>
            <person name="McRose D."/>
            <person name="Mock T."/>
            <person name="Neilson J.A."/>
            <person name="Onodera N.T."/>
            <person name="Poole A.M."/>
            <person name="Pritham E.J."/>
            <person name="Richards T.A."/>
            <person name="Rocap G."/>
            <person name="Roy S.W."/>
            <person name="Sarai C."/>
            <person name="Schaack S."/>
            <person name="Shirato S."/>
            <person name="Slamovits C.H."/>
            <person name="Spencer D.F."/>
            <person name="Suzuki S."/>
            <person name="Worden A.Z."/>
            <person name="Zauner S."/>
            <person name="Barry K."/>
            <person name="Bell C."/>
            <person name="Bharti A.K."/>
            <person name="Crow J.A."/>
            <person name="Grimwood J."/>
            <person name="Kramer R."/>
            <person name="Lindquist E."/>
            <person name="Lucas S."/>
            <person name="Salamov A."/>
            <person name="McFadden G.I."/>
            <person name="Lane C.E."/>
            <person name="Keeling P.J."/>
            <person name="Gray M.W."/>
            <person name="Grigoriev I.V."/>
            <person name="Archibald J.M."/>
        </authorList>
    </citation>
    <scope>NUCLEOTIDE SEQUENCE</scope>
    <source>
        <strain evidence="6">CCMP2712</strain>
    </source>
</reference>
<dbReference type="HOGENOM" id="CLU_277255_0_0_1"/>
<dbReference type="GeneID" id="17300359"/>
<dbReference type="AlphaFoldDB" id="L1J5F8"/>
<organism evidence="4">
    <name type="scientific">Guillardia theta (strain CCMP2712)</name>
    <name type="common">Cryptophyte</name>
    <dbReference type="NCBI Taxonomy" id="905079"/>
    <lineage>
        <taxon>Eukaryota</taxon>
        <taxon>Cryptophyceae</taxon>
        <taxon>Pyrenomonadales</taxon>
        <taxon>Geminigeraceae</taxon>
        <taxon>Guillardia</taxon>
    </lineage>
</organism>
<dbReference type="PaxDb" id="55529-EKX43582"/>
<dbReference type="SMART" id="SM00228">
    <property type="entry name" value="PDZ"/>
    <property type="match status" value="1"/>
</dbReference>
<feature type="region of interest" description="Disordered" evidence="2">
    <location>
        <begin position="21"/>
        <end position="56"/>
    </location>
</feature>
<feature type="coiled-coil region" evidence="1">
    <location>
        <begin position="904"/>
        <end position="1068"/>
    </location>
</feature>
<dbReference type="Gene3D" id="1.10.287.1490">
    <property type="match status" value="1"/>
</dbReference>
<accession>L1J5F8</accession>
<dbReference type="OMA" id="NEMESHH"/>
<feature type="domain" description="PDZ" evidence="3">
    <location>
        <begin position="62"/>
        <end position="120"/>
    </location>
</feature>
<dbReference type="OrthoDB" id="10007415at2759"/>
<feature type="coiled-coil region" evidence="1">
    <location>
        <begin position="431"/>
        <end position="513"/>
    </location>
</feature>
<dbReference type="EnsemblProtists" id="EKX43582">
    <property type="protein sequence ID" value="EKX43582"/>
    <property type="gene ID" value="GUITHDRAFT_110387"/>
</dbReference>
<reference evidence="4 6" key="1">
    <citation type="journal article" date="2012" name="Nature">
        <title>Algal genomes reveal evolutionary mosaicism and the fate of nucleomorphs.</title>
        <authorList>
            <consortium name="DOE Joint Genome Institute"/>
            <person name="Curtis B.A."/>
            <person name="Tanifuji G."/>
            <person name="Burki F."/>
            <person name="Gruber A."/>
            <person name="Irimia M."/>
            <person name="Maruyama S."/>
            <person name="Arias M.C."/>
            <person name="Ball S.G."/>
            <person name="Gile G.H."/>
            <person name="Hirakawa Y."/>
            <person name="Hopkins J.F."/>
            <person name="Kuo A."/>
            <person name="Rensing S.A."/>
            <person name="Schmutz J."/>
            <person name="Symeonidi A."/>
            <person name="Elias M."/>
            <person name="Eveleigh R.J."/>
            <person name="Herman E.K."/>
            <person name="Klute M.J."/>
            <person name="Nakayama T."/>
            <person name="Obornik M."/>
            <person name="Reyes-Prieto A."/>
            <person name="Armbrust E.V."/>
            <person name="Aves S.J."/>
            <person name="Beiko R.G."/>
            <person name="Coutinho P."/>
            <person name="Dacks J.B."/>
            <person name="Durnford D.G."/>
            <person name="Fast N.M."/>
            <person name="Green B.R."/>
            <person name="Grisdale C.J."/>
            <person name="Hempel F."/>
            <person name="Henrissat B."/>
            <person name="Hoppner M.P."/>
            <person name="Ishida K."/>
            <person name="Kim E."/>
            <person name="Koreny L."/>
            <person name="Kroth P.G."/>
            <person name="Liu Y."/>
            <person name="Malik S.B."/>
            <person name="Maier U.G."/>
            <person name="McRose D."/>
            <person name="Mock T."/>
            <person name="Neilson J.A."/>
            <person name="Onodera N.T."/>
            <person name="Poole A.M."/>
            <person name="Pritham E.J."/>
            <person name="Richards T.A."/>
            <person name="Rocap G."/>
            <person name="Roy S.W."/>
            <person name="Sarai C."/>
            <person name="Schaack S."/>
            <person name="Shirato S."/>
            <person name="Slamovits C.H."/>
            <person name="Spencer D.F."/>
            <person name="Suzuki S."/>
            <person name="Worden A.Z."/>
            <person name="Zauner S."/>
            <person name="Barry K."/>
            <person name="Bell C."/>
            <person name="Bharti A.K."/>
            <person name="Crow J.A."/>
            <person name="Grimwood J."/>
            <person name="Kramer R."/>
            <person name="Lindquist E."/>
            <person name="Lucas S."/>
            <person name="Salamov A."/>
            <person name="McFadden G.I."/>
            <person name="Lane C.E."/>
            <person name="Keeling P.J."/>
            <person name="Gray M.W."/>
            <person name="Grigoriev I.V."/>
            <person name="Archibald J.M."/>
        </authorList>
    </citation>
    <scope>NUCLEOTIDE SEQUENCE</scope>
    <source>
        <strain evidence="4 6">CCMP2712</strain>
    </source>
</reference>
<evidence type="ECO:0000259" key="3">
    <source>
        <dbReference type="PROSITE" id="PS50106"/>
    </source>
</evidence>
<dbReference type="CDD" id="cd00136">
    <property type="entry name" value="PDZ_canonical"/>
    <property type="match status" value="1"/>
</dbReference>
<dbReference type="PROSITE" id="PS50106">
    <property type="entry name" value="PDZ"/>
    <property type="match status" value="1"/>
</dbReference>
<feature type="coiled-coil region" evidence="1">
    <location>
        <begin position="756"/>
        <end position="878"/>
    </location>
</feature>